<dbReference type="SUPFAM" id="SSF55424">
    <property type="entry name" value="FAD/NAD-linked reductases, dimerisation (C-terminal) domain"/>
    <property type="match status" value="1"/>
</dbReference>
<dbReference type="Gene3D" id="3.30.390.30">
    <property type="match status" value="1"/>
</dbReference>
<evidence type="ECO:0000256" key="11">
    <source>
        <dbReference type="ARBA" id="ARBA00047786"/>
    </source>
</evidence>
<gene>
    <name evidence="15" type="ORF">SSS_1825</name>
</gene>
<feature type="domain" description="FAD/NAD(P)-binding" evidence="13">
    <location>
        <begin position="113"/>
        <end position="426"/>
    </location>
</feature>
<comment type="subcellular location">
    <subcellularLocation>
        <location evidence="2">Mitochondrion</location>
    </subcellularLocation>
</comment>
<evidence type="ECO:0000313" key="17">
    <source>
        <dbReference type="Proteomes" id="UP000070412"/>
    </source>
</evidence>
<evidence type="ECO:0000256" key="8">
    <source>
        <dbReference type="ARBA" id="ARBA00023002"/>
    </source>
</evidence>
<organism evidence="15">
    <name type="scientific">Sarcoptes scabiei</name>
    <name type="common">Itch mite</name>
    <name type="synonym">Acarus scabiei</name>
    <dbReference type="NCBI Taxonomy" id="52283"/>
    <lineage>
        <taxon>Eukaryota</taxon>
        <taxon>Metazoa</taxon>
        <taxon>Ecdysozoa</taxon>
        <taxon>Arthropoda</taxon>
        <taxon>Chelicerata</taxon>
        <taxon>Arachnida</taxon>
        <taxon>Acari</taxon>
        <taxon>Acariformes</taxon>
        <taxon>Sarcoptiformes</taxon>
        <taxon>Astigmata</taxon>
        <taxon>Psoroptidia</taxon>
        <taxon>Sarcoptoidea</taxon>
        <taxon>Sarcoptidae</taxon>
        <taxon>Sarcoptinae</taxon>
        <taxon>Sarcoptes</taxon>
    </lineage>
</organism>
<dbReference type="GO" id="GO:0006915">
    <property type="term" value="P:apoptotic process"/>
    <property type="evidence" value="ECO:0007669"/>
    <property type="project" value="UniProtKB-KW"/>
</dbReference>
<dbReference type="GO" id="GO:0016174">
    <property type="term" value="F:NAD(P)H oxidase H2O2-forming activity"/>
    <property type="evidence" value="ECO:0007669"/>
    <property type="project" value="TreeGrafter"/>
</dbReference>
<keyword evidence="6" id="KW-0274">FAD</keyword>
<evidence type="ECO:0000313" key="16">
    <source>
        <dbReference type="EnsemblMetazoa" id="KAF7491327.1"/>
    </source>
</evidence>
<feature type="compositionally biased region" description="Polar residues" evidence="12">
    <location>
        <begin position="77"/>
        <end position="96"/>
    </location>
</feature>
<dbReference type="InterPro" id="IPR016156">
    <property type="entry name" value="FAD/NAD-linked_Rdtase_dimer_sf"/>
</dbReference>
<dbReference type="GO" id="GO:0046983">
    <property type="term" value="F:protein dimerization activity"/>
    <property type="evidence" value="ECO:0007669"/>
    <property type="project" value="InterPro"/>
</dbReference>
<evidence type="ECO:0000256" key="9">
    <source>
        <dbReference type="ARBA" id="ARBA00023027"/>
    </source>
</evidence>
<dbReference type="Proteomes" id="UP000070412">
    <property type="component" value="Unassembled WGS sequence"/>
</dbReference>
<dbReference type="EnsemblMetazoa" id="SSS_1825s_mrna">
    <property type="protein sequence ID" value="KAF7491327.1"/>
    <property type="gene ID" value="SSS_1825"/>
</dbReference>
<dbReference type="InterPro" id="IPR029324">
    <property type="entry name" value="AIF_C"/>
</dbReference>
<keyword evidence="5" id="KW-0053">Apoptosis</keyword>
<evidence type="ECO:0000256" key="1">
    <source>
        <dbReference type="ARBA" id="ARBA00001974"/>
    </source>
</evidence>
<evidence type="ECO:0000256" key="10">
    <source>
        <dbReference type="ARBA" id="ARBA00023128"/>
    </source>
</evidence>
<dbReference type="OrthoDB" id="6029at2759"/>
<evidence type="ECO:0000256" key="2">
    <source>
        <dbReference type="ARBA" id="ARBA00004173"/>
    </source>
</evidence>
<evidence type="ECO:0000256" key="7">
    <source>
        <dbReference type="ARBA" id="ARBA00022946"/>
    </source>
</evidence>
<evidence type="ECO:0000259" key="14">
    <source>
        <dbReference type="Pfam" id="PF14721"/>
    </source>
</evidence>
<name>A0A834R6F2_SARSC</name>
<evidence type="ECO:0000256" key="5">
    <source>
        <dbReference type="ARBA" id="ARBA00022703"/>
    </source>
</evidence>
<reference evidence="16" key="3">
    <citation type="submission" date="2022-06" db="UniProtKB">
        <authorList>
            <consortium name="EnsemblMetazoa"/>
        </authorList>
    </citation>
    <scope>IDENTIFICATION</scope>
</reference>
<evidence type="ECO:0000259" key="13">
    <source>
        <dbReference type="Pfam" id="PF07992"/>
    </source>
</evidence>
<dbReference type="SMART" id="SM01353">
    <property type="entry name" value="AIF_C"/>
    <property type="match status" value="1"/>
</dbReference>
<keyword evidence="17" id="KW-1185">Reference proteome</keyword>
<comment type="similarity">
    <text evidence="3">Belongs to the FAD-dependent oxidoreductase family.</text>
</comment>
<protein>
    <submittedName>
        <fullName evidence="15">Putative apoptosis-inducing factor 1, mitochondrial</fullName>
    </submittedName>
</protein>
<comment type="cofactor">
    <cofactor evidence="1">
        <name>FAD</name>
        <dbReference type="ChEBI" id="CHEBI:57692"/>
    </cofactor>
</comment>
<sequence>MFIRSFRSILSKTSRFKRKNSIHQVNSLPLSLPLKFSSSSNPKLSNSSEAIWKYTAAGTMLIGLSYIAYNRYKSSPSPSHTEVTTDQSESVSNQPETETKSHNLIEDLPSSVKYLVIGGGHQGYAAARAIRSNDWSSRVLIVSEEDHYPYSRNPLTKELWFNSDPSDPFSFSQIDGHKRSIYFEHEEFYLPLKEFSSAPHGGISVLKSHRIIRIDPDLNIAYLDNNQSISFEKCIIATGKRPKKLPIFDRTLPETVRREKIIYFRTPEDFQCVEKLLAALKSLTIIGNGLIANELVFSISNRSKQINSDVKINQILNQTSSLQQFLPSFLSQWCSERAKYENVNVLNNVDIEDVQFVNDQIRLKLSNGNLIDTDICIVDNGYEPNNDLALTSGLEIDPVDGRLITNAELQIRNNIWGAGSVISYFDQKYGRENVQGGTIFTGRLAGLNASASEANQNKTPKRYDYLPRFWSDLGEEIGFEAFGKIDSNLPTFSMFVKNFDQNDDGSLDEKYKFHRGIILYQEHDSIVGVVLWNIFDVVATHLAKQIISDGFKNQDPQEVAKLFPLFAYKEIGVEASKSIDESGRQENTSDTKQNESG</sequence>
<accession>A0A834R6F2</accession>
<dbReference type="Gene3D" id="3.50.50.60">
    <property type="entry name" value="FAD/NAD(P)-binding domain"/>
    <property type="match status" value="2"/>
</dbReference>
<reference evidence="17" key="1">
    <citation type="journal article" date="2020" name="PLoS Negl. Trop. Dis.">
        <title>High-quality nuclear genome for Sarcoptes scabiei-A critical resource for a neglected parasite.</title>
        <authorList>
            <person name="Korhonen P.K."/>
            <person name="Gasser R.B."/>
            <person name="Ma G."/>
            <person name="Wang T."/>
            <person name="Stroehlein A.J."/>
            <person name="Young N.D."/>
            <person name="Ang C.S."/>
            <person name="Fernando D.D."/>
            <person name="Lu H.C."/>
            <person name="Taylor S."/>
            <person name="Reynolds S.L."/>
            <person name="Mofiz E."/>
            <person name="Najaraj S.H."/>
            <person name="Gowda H."/>
            <person name="Madugundu A."/>
            <person name="Renuse S."/>
            <person name="Holt D."/>
            <person name="Pandey A."/>
            <person name="Papenfuss A.T."/>
            <person name="Fischer K."/>
        </authorList>
    </citation>
    <scope>NUCLEOTIDE SEQUENCE [LARGE SCALE GENOMIC DNA]</scope>
</reference>
<feature type="region of interest" description="Disordered" evidence="12">
    <location>
        <begin position="577"/>
        <end position="597"/>
    </location>
</feature>
<dbReference type="PANTHER" id="PTHR43557:SF4">
    <property type="entry name" value="APOPTOSIS-INDUCING FACTOR 1, MITOCHONDRIAL"/>
    <property type="match status" value="1"/>
</dbReference>
<dbReference type="InterPro" id="IPR050446">
    <property type="entry name" value="FAD-oxidoreductase/Apoptosis"/>
</dbReference>
<dbReference type="PANTHER" id="PTHR43557">
    <property type="entry name" value="APOPTOSIS-INDUCING FACTOR 1"/>
    <property type="match status" value="1"/>
</dbReference>
<keyword evidence="7" id="KW-0809">Transit peptide</keyword>
<keyword evidence="4" id="KW-0285">Flavoprotein</keyword>
<dbReference type="Pfam" id="PF14721">
    <property type="entry name" value="AIF_C"/>
    <property type="match status" value="2"/>
</dbReference>
<proteinExistence type="inferred from homology"/>
<dbReference type="PRINTS" id="PR00368">
    <property type="entry name" value="FADPNR"/>
</dbReference>
<dbReference type="PRINTS" id="PR00411">
    <property type="entry name" value="PNDRDTASEI"/>
</dbReference>
<dbReference type="GO" id="GO:0033108">
    <property type="term" value="P:mitochondrial respiratory chain complex assembly"/>
    <property type="evidence" value="ECO:0007669"/>
    <property type="project" value="TreeGrafter"/>
</dbReference>
<comment type="catalytic activity">
    <reaction evidence="11">
        <text>A + NADH + H(+) = AH2 + NAD(+)</text>
        <dbReference type="Rhea" id="RHEA:11356"/>
        <dbReference type="ChEBI" id="CHEBI:13193"/>
        <dbReference type="ChEBI" id="CHEBI:15378"/>
        <dbReference type="ChEBI" id="CHEBI:17499"/>
        <dbReference type="ChEBI" id="CHEBI:57540"/>
        <dbReference type="ChEBI" id="CHEBI:57945"/>
    </reaction>
</comment>
<dbReference type="GO" id="GO:0005739">
    <property type="term" value="C:mitochondrion"/>
    <property type="evidence" value="ECO:0007669"/>
    <property type="project" value="UniProtKB-SubCell"/>
</dbReference>
<evidence type="ECO:0000256" key="6">
    <source>
        <dbReference type="ARBA" id="ARBA00022827"/>
    </source>
</evidence>
<dbReference type="InterPro" id="IPR023753">
    <property type="entry name" value="FAD/NAD-binding_dom"/>
</dbReference>
<keyword evidence="9" id="KW-0520">NAD</keyword>
<dbReference type="GO" id="GO:0071949">
    <property type="term" value="F:FAD binding"/>
    <property type="evidence" value="ECO:0007669"/>
    <property type="project" value="TreeGrafter"/>
</dbReference>
<dbReference type="Pfam" id="PF07992">
    <property type="entry name" value="Pyr_redox_2"/>
    <property type="match status" value="1"/>
</dbReference>
<keyword evidence="8" id="KW-0560">Oxidoreductase</keyword>
<reference evidence="15" key="2">
    <citation type="submission" date="2020-01" db="EMBL/GenBank/DDBJ databases">
        <authorList>
            <person name="Korhonen P.K.K."/>
            <person name="Guangxu M.G."/>
            <person name="Wang T.W."/>
            <person name="Stroehlein A.J.S."/>
            <person name="Young N.D."/>
            <person name="Ang C.-S.A."/>
            <person name="Fernando D.W.F."/>
            <person name="Lu H.L."/>
            <person name="Taylor S.T."/>
            <person name="Ehtesham M.E.M."/>
            <person name="Najaraj S.H.N."/>
            <person name="Harsha G.H.G."/>
            <person name="Madugundu A.M."/>
            <person name="Renuse S.R."/>
            <person name="Holt D.H."/>
            <person name="Pandey A.P."/>
            <person name="Papenfuss A.P."/>
            <person name="Gasser R.B.G."/>
            <person name="Fischer K.F."/>
        </authorList>
    </citation>
    <scope>NUCLEOTIDE SEQUENCE</scope>
    <source>
        <strain evidence="15">SSS_KF_BRIS2020</strain>
    </source>
</reference>
<dbReference type="AlphaFoldDB" id="A0A834R6F2"/>
<evidence type="ECO:0000256" key="4">
    <source>
        <dbReference type="ARBA" id="ARBA00022630"/>
    </source>
</evidence>
<feature type="region of interest" description="Disordered" evidence="12">
    <location>
        <begin position="77"/>
        <end position="101"/>
    </location>
</feature>
<dbReference type="SUPFAM" id="SSF51905">
    <property type="entry name" value="FAD/NAD(P)-binding domain"/>
    <property type="match status" value="2"/>
</dbReference>
<evidence type="ECO:0000256" key="12">
    <source>
        <dbReference type="SAM" id="MobiDB-lite"/>
    </source>
</evidence>
<dbReference type="InterPro" id="IPR036188">
    <property type="entry name" value="FAD/NAD-bd_sf"/>
</dbReference>
<keyword evidence="10" id="KW-0496">Mitochondrion</keyword>
<evidence type="ECO:0000256" key="3">
    <source>
        <dbReference type="ARBA" id="ARBA00006442"/>
    </source>
</evidence>
<evidence type="ECO:0000313" key="15">
    <source>
        <dbReference type="EMBL" id="KAF7491327.1"/>
    </source>
</evidence>
<feature type="domain" description="Mitochondrial apoptosis-inducing factor C-terminal" evidence="14">
    <location>
        <begin position="508"/>
        <end position="548"/>
    </location>
</feature>
<feature type="domain" description="Mitochondrial apoptosis-inducing factor C-terminal" evidence="14">
    <location>
        <begin position="459"/>
        <end position="503"/>
    </location>
</feature>
<dbReference type="EMBL" id="WVUK01000060">
    <property type="protein sequence ID" value="KAF7491327.1"/>
    <property type="molecule type" value="Genomic_DNA"/>
</dbReference>